<keyword evidence="2" id="KW-0812">Transmembrane</keyword>
<feature type="signal peptide" evidence="3">
    <location>
        <begin position="1"/>
        <end position="29"/>
    </location>
</feature>
<evidence type="ECO:0000256" key="2">
    <source>
        <dbReference type="SAM" id="Phobius"/>
    </source>
</evidence>
<organism evidence="5 6">
    <name type="scientific">Nonomuraea salmonea</name>
    <dbReference type="NCBI Taxonomy" id="46181"/>
    <lineage>
        <taxon>Bacteria</taxon>
        <taxon>Bacillati</taxon>
        <taxon>Actinomycetota</taxon>
        <taxon>Actinomycetes</taxon>
        <taxon>Streptosporangiales</taxon>
        <taxon>Streptosporangiaceae</taxon>
        <taxon>Nonomuraea</taxon>
    </lineage>
</organism>
<feature type="region of interest" description="Disordered" evidence="1">
    <location>
        <begin position="167"/>
        <end position="193"/>
    </location>
</feature>
<dbReference type="InterPro" id="IPR003593">
    <property type="entry name" value="AAA+_ATPase"/>
</dbReference>
<feature type="domain" description="AAA+ ATPase" evidence="4">
    <location>
        <begin position="214"/>
        <end position="519"/>
    </location>
</feature>
<dbReference type="SUPFAM" id="SSF52540">
    <property type="entry name" value="P-loop containing nucleoside triphosphate hydrolases"/>
    <property type="match status" value="2"/>
</dbReference>
<dbReference type="InterPro" id="IPR007111">
    <property type="entry name" value="NACHT_NTPase"/>
</dbReference>
<keyword evidence="2" id="KW-0472">Membrane</keyword>
<evidence type="ECO:0000256" key="3">
    <source>
        <dbReference type="SAM" id="SignalP"/>
    </source>
</evidence>
<keyword evidence="6" id="KW-1185">Reference proteome</keyword>
<evidence type="ECO:0000313" key="5">
    <source>
        <dbReference type="EMBL" id="MFB9476427.1"/>
    </source>
</evidence>
<dbReference type="PANTHER" id="PTHR22674">
    <property type="entry name" value="NTPASE, KAP FAMILY P-LOOP DOMAIN-CONTAINING 1"/>
    <property type="match status" value="1"/>
</dbReference>
<evidence type="ECO:0000313" key="6">
    <source>
        <dbReference type="Proteomes" id="UP001589568"/>
    </source>
</evidence>
<feature type="domain" description="AAA+ ATPase" evidence="4">
    <location>
        <begin position="626"/>
        <end position="770"/>
    </location>
</feature>
<accession>A0ABV5P1R6</accession>
<feature type="transmembrane region" description="Helical" evidence="2">
    <location>
        <begin position="137"/>
        <end position="158"/>
    </location>
</feature>
<dbReference type="InterPro" id="IPR027417">
    <property type="entry name" value="P-loop_NTPase"/>
</dbReference>
<feature type="chain" id="PRO_5047498803" evidence="3">
    <location>
        <begin position="30"/>
        <end position="901"/>
    </location>
</feature>
<keyword evidence="2" id="KW-1133">Transmembrane helix</keyword>
<name>A0ABV5P1R6_9ACTN</name>
<gene>
    <name evidence="5" type="ORF">ACFFR3_43635</name>
</gene>
<dbReference type="Pfam" id="PF07693">
    <property type="entry name" value="KAP_NTPase"/>
    <property type="match status" value="1"/>
</dbReference>
<proteinExistence type="predicted"/>
<dbReference type="InterPro" id="IPR052754">
    <property type="entry name" value="NTPase_KAP_P-loop"/>
</dbReference>
<evidence type="ECO:0000259" key="4">
    <source>
        <dbReference type="SMART" id="SM00382"/>
    </source>
</evidence>
<dbReference type="Proteomes" id="UP001589568">
    <property type="component" value="Unassembled WGS sequence"/>
</dbReference>
<dbReference type="Pfam" id="PF05729">
    <property type="entry name" value="NACHT"/>
    <property type="match status" value="1"/>
</dbReference>
<protein>
    <submittedName>
        <fullName evidence="5">P-loop NTPase fold protein</fullName>
    </submittedName>
</protein>
<dbReference type="EMBL" id="JBHMCF010000051">
    <property type="protein sequence ID" value="MFB9476427.1"/>
    <property type="molecule type" value="Genomic_DNA"/>
</dbReference>
<sequence length="901" mass="98708">MSSGRHVLPCLWLVVAVLLLAWPSTVARAAAGPEFLEQDQLSIPLERLAKGSWQAVIVNPATTAVDAEVRVAGAIADALSFKGGGRVRLEPGGIATLTMTGGRRPIAGTGQLVLISTAGIDRLRVVVTRPTPFLERYRWVLIAAGLLALGAIAAVVVWRRSRRLRREGADEGRSRRDPVPSKGFTHSDEPTGADGLRREEYVRHLAELARYATLPTVIGVFGERGTGKTSMLRQVRDRLKEASECAHTWYNPWRHQYDENPVLPLLHVIVEDLKLSRNESVRRILRTVSDVLGSLVLSASVKIDLSDVRKSIEDYDNEHFRLRSERTRLHDHLSRLIDEALAASGKQRLVVFVDDLDRCEPERIIVLLEALKLHFDRNNCVFVLGLAKGPLIQAVREKYRDPVGDYLDKIIQFPFEMPRLSEGDFDRYLDGLLTDDIRPASAVLRCGLRRNARAIKRFVNVLILQDRVAKERLEPYDVSFLAAVLLLRDSAPDDYARLMEDPGLLRRAADGETASQAGLSALTLSVIKELRWSPSGIPDDVLAYIDLVRESPVRQPSDLVPESWQSVPELGRQRELRTALETLKLDVFHRAAEVAGDEGGLLEPVLRVRGEKRTGLAALDTVLAEPAAKVYVSGDFGSGKSVLAARLARRLAAMRARQMPVLLTCGALAADLPQPERWVTHALVAEYRLSAADAHAAVVRGALVLILDGIEELAPGGLSAFLGWARETRCGVVLTGQDAPPDGFEAVHVLGVTPADALRRLKRLLAEPGRLPGGVAELLDHPLLLGVLTEDRRWIDDLPRDARDFTPWYVERGIGAMAATSSVDVVRRGLRVIARAAATSGGHAVAGGSADVRTKLRHAGVQDVPAFLAAATDAGLLRPAGGGIYHFVHPRIREHTAEIPE</sequence>
<comment type="caution">
    <text evidence="5">The sequence shown here is derived from an EMBL/GenBank/DDBJ whole genome shotgun (WGS) entry which is preliminary data.</text>
</comment>
<dbReference type="PANTHER" id="PTHR22674:SF6">
    <property type="entry name" value="NTPASE KAP FAMILY P-LOOP DOMAIN-CONTAINING PROTEIN 1"/>
    <property type="match status" value="1"/>
</dbReference>
<dbReference type="RefSeq" id="WP_379485050.1">
    <property type="nucleotide sequence ID" value="NZ_JBHMCF010000051.1"/>
</dbReference>
<dbReference type="SMART" id="SM00382">
    <property type="entry name" value="AAA"/>
    <property type="match status" value="2"/>
</dbReference>
<dbReference type="Gene3D" id="3.40.50.300">
    <property type="entry name" value="P-loop containing nucleotide triphosphate hydrolases"/>
    <property type="match status" value="2"/>
</dbReference>
<keyword evidence="3" id="KW-0732">Signal</keyword>
<dbReference type="InterPro" id="IPR011646">
    <property type="entry name" value="KAP_P-loop"/>
</dbReference>
<evidence type="ECO:0000256" key="1">
    <source>
        <dbReference type="SAM" id="MobiDB-lite"/>
    </source>
</evidence>
<reference evidence="5 6" key="1">
    <citation type="submission" date="2024-09" db="EMBL/GenBank/DDBJ databases">
        <authorList>
            <person name="Sun Q."/>
            <person name="Mori K."/>
        </authorList>
    </citation>
    <scope>NUCLEOTIDE SEQUENCE [LARGE SCALE GENOMIC DNA]</scope>
    <source>
        <strain evidence="5 6">JCM 3324</strain>
    </source>
</reference>